<feature type="domain" description="HRDC" evidence="1">
    <location>
        <begin position="103"/>
        <end position="183"/>
    </location>
</feature>
<organism evidence="2 3">
    <name type="scientific">Paenibacillus pasadenensis</name>
    <dbReference type="NCBI Taxonomy" id="217090"/>
    <lineage>
        <taxon>Bacteria</taxon>
        <taxon>Bacillati</taxon>
        <taxon>Bacillota</taxon>
        <taxon>Bacilli</taxon>
        <taxon>Bacillales</taxon>
        <taxon>Paenibacillaceae</taxon>
        <taxon>Paenibacillus</taxon>
    </lineage>
</organism>
<dbReference type="Pfam" id="PF00570">
    <property type="entry name" value="HRDC"/>
    <property type="match status" value="1"/>
</dbReference>
<dbReference type="InterPro" id="IPR002121">
    <property type="entry name" value="HRDC_dom"/>
</dbReference>
<keyword evidence="3" id="KW-1185">Reference proteome</keyword>
<sequence>MQIVFLNSFEKPLGDGRLDTAQLTICEQQGTWSVIWNGSRHGSSETTDLWYEGASWEEMMNAFRHGVAVRMGEGFSPLVDGMLDERPSARGGTVSLLQCYGELHADAALYEELRDWRRLRATSDRKSAYLVATNRTLLMIAAFVPRTEEELAAIPGWGPGKGASYSAEVLALTEKAAQPRPFPLDWVEEALDSKAYVQWLYKQKEHKYKSRLDRQQSSRLILEGIRADKSLEELQADTGLPRRELMERLEQLDQEGYDLEPLIARELEGVPSEELARIRQALAQEGDKYLKPILHKVYGAEPAPGMKIELVYDRLRLVRMRCKRENAAGRSVG</sequence>
<gene>
    <name evidence="2" type="ORF">B8V81_3543</name>
</gene>
<name>A0A2N5N486_9BACL</name>
<dbReference type="EMBL" id="NFEZ01000004">
    <property type="protein sequence ID" value="PLT45112.1"/>
    <property type="molecule type" value="Genomic_DNA"/>
</dbReference>
<dbReference type="Proteomes" id="UP000234789">
    <property type="component" value="Unassembled WGS sequence"/>
</dbReference>
<proteinExistence type="predicted"/>
<evidence type="ECO:0000259" key="1">
    <source>
        <dbReference type="PROSITE" id="PS50967"/>
    </source>
</evidence>
<dbReference type="InterPro" id="IPR010997">
    <property type="entry name" value="HRDC-like_sf"/>
</dbReference>
<comment type="caution">
    <text evidence="2">The sequence shown here is derived from an EMBL/GenBank/DDBJ whole genome shotgun (WGS) entry which is preliminary data.</text>
</comment>
<evidence type="ECO:0000313" key="3">
    <source>
        <dbReference type="Proteomes" id="UP000234789"/>
    </source>
</evidence>
<dbReference type="InterPro" id="IPR044876">
    <property type="entry name" value="HRDC_dom_sf"/>
</dbReference>
<dbReference type="AlphaFoldDB" id="A0A2N5N486"/>
<dbReference type="OrthoDB" id="26793at2"/>
<evidence type="ECO:0000313" key="2">
    <source>
        <dbReference type="EMBL" id="PLT45112.1"/>
    </source>
</evidence>
<dbReference type="PROSITE" id="PS50967">
    <property type="entry name" value="HRDC"/>
    <property type="match status" value="1"/>
</dbReference>
<dbReference type="SUPFAM" id="SSF47819">
    <property type="entry name" value="HRDC-like"/>
    <property type="match status" value="1"/>
</dbReference>
<accession>A0A2N5N486</accession>
<dbReference type="GO" id="GO:0000166">
    <property type="term" value="F:nucleotide binding"/>
    <property type="evidence" value="ECO:0007669"/>
    <property type="project" value="InterPro"/>
</dbReference>
<dbReference type="Gene3D" id="1.10.150.80">
    <property type="entry name" value="HRDC domain"/>
    <property type="match status" value="1"/>
</dbReference>
<protein>
    <recommendedName>
        <fullName evidence="1">HRDC domain-containing protein</fullName>
    </recommendedName>
</protein>
<dbReference type="GO" id="GO:0003676">
    <property type="term" value="F:nucleic acid binding"/>
    <property type="evidence" value="ECO:0007669"/>
    <property type="project" value="InterPro"/>
</dbReference>
<dbReference type="RefSeq" id="WP_028598149.1">
    <property type="nucleotide sequence ID" value="NZ_BIMM01000075.1"/>
</dbReference>
<dbReference type="SMART" id="SM00341">
    <property type="entry name" value="HRDC"/>
    <property type="match status" value="1"/>
</dbReference>
<reference evidence="2 3" key="1">
    <citation type="submission" date="2017-05" db="EMBL/GenBank/DDBJ databases">
        <title>Functional genome analysis of Paenibacillus pasadenensis strain R16: insights on endophytic life style and antifungal activity.</title>
        <authorList>
            <person name="Passera A."/>
            <person name="Marcolungo L."/>
            <person name="Casati P."/>
            <person name="Brasca M."/>
            <person name="Quaglino F."/>
            <person name="Delledonne M."/>
        </authorList>
    </citation>
    <scope>NUCLEOTIDE SEQUENCE [LARGE SCALE GENOMIC DNA]</scope>
    <source>
        <strain evidence="2 3">R16</strain>
    </source>
</reference>